<reference evidence="2" key="1">
    <citation type="submission" date="2011-07" db="EMBL/GenBank/DDBJ databases">
        <authorList>
            <consortium name="Caenorhabditis brenneri Sequencing and Analysis Consortium"/>
            <person name="Wilson R.K."/>
        </authorList>
    </citation>
    <scope>NUCLEOTIDE SEQUENCE [LARGE SCALE GENOMIC DNA]</scope>
    <source>
        <strain evidence="2">PB2801</strain>
    </source>
</reference>
<proteinExistence type="predicted"/>
<name>G0NQL8_CAEBE</name>
<dbReference type="SUPFAM" id="SSF56436">
    <property type="entry name" value="C-type lectin-like"/>
    <property type="match status" value="1"/>
</dbReference>
<organism evidence="2">
    <name type="scientific">Caenorhabditis brenneri</name>
    <name type="common">Nematode worm</name>
    <dbReference type="NCBI Taxonomy" id="135651"/>
    <lineage>
        <taxon>Eukaryota</taxon>
        <taxon>Metazoa</taxon>
        <taxon>Ecdysozoa</taxon>
        <taxon>Nematoda</taxon>
        <taxon>Chromadorea</taxon>
        <taxon>Rhabditida</taxon>
        <taxon>Rhabditina</taxon>
        <taxon>Rhabditomorpha</taxon>
        <taxon>Rhabditoidea</taxon>
        <taxon>Rhabditidae</taxon>
        <taxon>Peloderinae</taxon>
        <taxon>Caenorhabditis</taxon>
    </lineage>
</organism>
<dbReference type="AlphaFoldDB" id="G0NQL8"/>
<evidence type="ECO:0008006" key="3">
    <source>
        <dbReference type="Google" id="ProtNLM"/>
    </source>
</evidence>
<dbReference type="EMBL" id="GL379926">
    <property type="protein sequence ID" value="EGT35815.1"/>
    <property type="molecule type" value="Genomic_DNA"/>
</dbReference>
<dbReference type="Proteomes" id="UP000008068">
    <property type="component" value="Unassembled WGS sequence"/>
</dbReference>
<sequence length="74" mass="8163">MADQEKTTLDVKPIGLTSKGQVVDDVFRWTDNSATGTSGFIWTEGQPSNYACEIRYNGTNRAIKGYVCGKKTKN</sequence>
<protein>
    <recommendedName>
        <fullName evidence="3">C-type lectin domain-containing protein</fullName>
    </recommendedName>
</protein>
<evidence type="ECO:0000313" key="2">
    <source>
        <dbReference type="Proteomes" id="UP000008068"/>
    </source>
</evidence>
<dbReference type="InParanoid" id="G0NQL8"/>
<evidence type="ECO:0000313" key="1">
    <source>
        <dbReference type="EMBL" id="EGT35815.1"/>
    </source>
</evidence>
<gene>
    <name evidence="1" type="ORF">CAEBREN_04788</name>
</gene>
<keyword evidence="2" id="KW-1185">Reference proteome</keyword>
<dbReference type="HOGENOM" id="CLU_2689996_0_0_1"/>
<accession>G0NQL8</accession>
<dbReference type="InterPro" id="IPR016187">
    <property type="entry name" value="CTDL_fold"/>
</dbReference>